<comment type="caution">
    <text evidence="2">The sequence shown here is derived from an EMBL/GenBank/DDBJ whole genome shotgun (WGS) entry which is preliminary data.</text>
</comment>
<dbReference type="AlphaFoldDB" id="A0A9W6QIQ7"/>
<dbReference type="EMBL" id="BSSD01000001">
    <property type="protein sequence ID" value="GLW89339.1"/>
    <property type="molecule type" value="Genomic_DNA"/>
</dbReference>
<name>A0A9W6QIQ7_9PSEU</name>
<sequence>MVVAALAVGLVLLFGPRALVLSGYTGEPGTVAVSECGPRVCQGEFTPDDALEPATRVTVGDVYGITPGQRITVYRDGATVNQRAGWRLVLMLSALLIGVAALGVIAVSLWVRAVRREPWGTWEVLGRGFTTALGVGIPLLVLALVLYLLR</sequence>
<evidence type="ECO:0000256" key="1">
    <source>
        <dbReference type="SAM" id="Phobius"/>
    </source>
</evidence>
<dbReference type="Proteomes" id="UP001165042">
    <property type="component" value="Unassembled WGS sequence"/>
</dbReference>
<keyword evidence="1" id="KW-0812">Transmembrane</keyword>
<organism evidence="2 3">
    <name type="scientific">Actinokineospora globicatena</name>
    <dbReference type="NCBI Taxonomy" id="103729"/>
    <lineage>
        <taxon>Bacteria</taxon>
        <taxon>Bacillati</taxon>
        <taxon>Actinomycetota</taxon>
        <taxon>Actinomycetes</taxon>
        <taxon>Pseudonocardiales</taxon>
        <taxon>Pseudonocardiaceae</taxon>
        <taxon>Actinokineospora</taxon>
    </lineage>
</organism>
<proteinExistence type="predicted"/>
<protein>
    <submittedName>
        <fullName evidence="2">Uncharacterized protein</fullName>
    </submittedName>
</protein>
<keyword evidence="1" id="KW-0472">Membrane</keyword>
<keyword evidence="3" id="KW-1185">Reference proteome</keyword>
<gene>
    <name evidence="2" type="ORF">Aglo03_01550</name>
</gene>
<evidence type="ECO:0000313" key="2">
    <source>
        <dbReference type="EMBL" id="GLW89339.1"/>
    </source>
</evidence>
<keyword evidence="1" id="KW-1133">Transmembrane helix</keyword>
<reference evidence="2" key="1">
    <citation type="submission" date="2023-02" db="EMBL/GenBank/DDBJ databases">
        <title>Actinokineospora globicatena NBRC 15670.</title>
        <authorList>
            <person name="Ichikawa N."/>
            <person name="Sato H."/>
            <person name="Tonouchi N."/>
        </authorList>
    </citation>
    <scope>NUCLEOTIDE SEQUENCE</scope>
    <source>
        <strain evidence="2">NBRC 15670</strain>
    </source>
</reference>
<accession>A0A9W6QIQ7</accession>
<feature type="transmembrane region" description="Helical" evidence="1">
    <location>
        <begin position="88"/>
        <end position="112"/>
    </location>
</feature>
<evidence type="ECO:0000313" key="3">
    <source>
        <dbReference type="Proteomes" id="UP001165042"/>
    </source>
</evidence>
<feature type="transmembrane region" description="Helical" evidence="1">
    <location>
        <begin position="124"/>
        <end position="149"/>
    </location>
</feature>